<evidence type="ECO:0000256" key="8">
    <source>
        <dbReference type="ARBA" id="ARBA00023136"/>
    </source>
</evidence>
<dbReference type="Gene3D" id="1.10.238.10">
    <property type="entry name" value="EF-hand"/>
    <property type="match status" value="3"/>
</dbReference>
<dbReference type="GO" id="GO:0005509">
    <property type="term" value="F:calcium ion binding"/>
    <property type="evidence" value="ECO:0007669"/>
    <property type="project" value="InterPro"/>
</dbReference>
<comment type="subcellular location">
    <subcellularLocation>
        <location evidence="1">Mitochondrion inner membrane</location>
    </subcellularLocation>
    <subcellularLocation>
        <location evidence="2">Mitochondrion intermembrane space</location>
    </subcellularLocation>
</comment>
<feature type="domain" description="EF-hand" evidence="9">
    <location>
        <begin position="393"/>
        <end position="428"/>
    </location>
</feature>
<dbReference type="SMART" id="SM00054">
    <property type="entry name" value="EFh"/>
    <property type="match status" value="3"/>
</dbReference>
<keyword evidence="8" id="KW-0472">Membrane</keyword>
<evidence type="ECO:0000256" key="3">
    <source>
        <dbReference type="ARBA" id="ARBA00022737"/>
    </source>
</evidence>
<protein>
    <submittedName>
        <fullName evidence="10">Calcium uptake protein 1, mitochondrial</fullName>
    </submittedName>
</protein>
<proteinExistence type="predicted"/>
<dbReference type="Pfam" id="PF00036">
    <property type="entry name" value="EF-hand_1"/>
    <property type="match status" value="1"/>
</dbReference>
<evidence type="ECO:0000259" key="9">
    <source>
        <dbReference type="PROSITE" id="PS50222"/>
    </source>
</evidence>
<evidence type="ECO:0000256" key="6">
    <source>
        <dbReference type="ARBA" id="ARBA00022946"/>
    </source>
</evidence>
<dbReference type="CDD" id="cd15900">
    <property type="entry name" value="EFh_MICU"/>
    <property type="match status" value="1"/>
</dbReference>
<organism evidence="10 11">
    <name type="scientific">Heracleum sosnowskyi</name>
    <dbReference type="NCBI Taxonomy" id="360622"/>
    <lineage>
        <taxon>Eukaryota</taxon>
        <taxon>Viridiplantae</taxon>
        <taxon>Streptophyta</taxon>
        <taxon>Embryophyta</taxon>
        <taxon>Tracheophyta</taxon>
        <taxon>Spermatophyta</taxon>
        <taxon>Magnoliopsida</taxon>
        <taxon>eudicotyledons</taxon>
        <taxon>Gunneridae</taxon>
        <taxon>Pentapetalae</taxon>
        <taxon>asterids</taxon>
        <taxon>campanulids</taxon>
        <taxon>Apiales</taxon>
        <taxon>Apiaceae</taxon>
        <taxon>Apioideae</taxon>
        <taxon>apioid superclade</taxon>
        <taxon>Tordylieae</taxon>
        <taxon>Tordyliinae</taxon>
        <taxon>Heracleum</taxon>
    </lineage>
</organism>
<dbReference type="GO" id="GO:0005758">
    <property type="term" value="C:mitochondrial intermembrane space"/>
    <property type="evidence" value="ECO:0007669"/>
    <property type="project" value="UniProtKB-SubCell"/>
</dbReference>
<dbReference type="PROSITE" id="PS50222">
    <property type="entry name" value="EF_HAND_2"/>
    <property type="match status" value="2"/>
</dbReference>
<dbReference type="Pfam" id="PF13202">
    <property type="entry name" value="EF-hand_5"/>
    <property type="match status" value="1"/>
</dbReference>
<sequence>MSWSNLRRTSPVIGRLSTIRHRQARQFTSATQSPHIVESNLGQNLSSLLRWFSGLAITSGITYTTYTYSNTDEASIGDSIHQSTTPRFIFGDAYRKKIFFNYEKRIRMRSPPEKVFEYFASFKNPQGEVFMTPADLMRATVSVFPPSESHLVRDGYLRGERSPGDLRCDHSDFFMLFDVNNDGLISFKEYIFFVTLLSIPESSFSVAFKMFDIDGSGEIEKAEFKKVMAMMRAHNRQGANHRDGLRAGLKVGGSVEDGGLVEYFFGEDGNKRLQHDNFIQFLDDLHHEMTRLEFSHYDYKKRGSISAKDFALSMVASADLSHLGKLLDRVDDIDNVPCLNGLRITFEEFKNFCELHRKLQPFSLALFSYGQVNGLLTKKDFQRAASQVCGISLTENAVAVIFHIFDTNRDGSLSFDEFIRVLQKRKMDIRHPSESGMLSFLSHLWNVMQVKKSPVIHVYTIKIAEFSGPEVASSCMYGCLFSSGVFRALISSILSLPTYFLSLQFEERENPISYKLHFFILHHIAVNKDYILGFGF</sequence>
<comment type="caution">
    <text evidence="10">The sequence shown here is derived from an EMBL/GenBank/DDBJ whole genome shotgun (WGS) entry which is preliminary data.</text>
</comment>
<keyword evidence="7" id="KW-0496">Mitochondrion</keyword>
<dbReference type="PANTHER" id="PTHR12294:SF23">
    <property type="entry name" value="CALCIUM UPTAKE PROTEIN, MITOCHONDRIAL"/>
    <property type="match status" value="1"/>
</dbReference>
<dbReference type="EMBL" id="JAUIZM010000008">
    <property type="protein sequence ID" value="KAK1370193.1"/>
    <property type="molecule type" value="Genomic_DNA"/>
</dbReference>
<dbReference type="InterPro" id="IPR018247">
    <property type="entry name" value="EF_Hand_1_Ca_BS"/>
</dbReference>
<dbReference type="SUPFAM" id="SSF47473">
    <property type="entry name" value="EF-hand"/>
    <property type="match status" value="2"/>
</dbReference>
<name>A0AAD8HNX7_9APIA</name>
<evidence type="ECO:0000256" key="7">
    <source>
        <dbReference type="ARBA" id="ARBA00023128"/>
    </source>
</evidence>
<dbReference type="Pfam" id="PF13833">
    <property type="entry name" value="EF-hand_8"/>
    <property type="match status" value="1"/>
</dbReference>
<dbReference type="GO" id="GO:0051560">
    <property type="term" value="P:mitochondrial calcium ion homeostasis"/>
    <property type="evidence" value="ECO:0007669"/>
    <property type="project" value="TreeGrafter"/>
</dbReference>
<keyword evidence="4" id="KW-0999">Mitochondrion inner membrane</keyword>
<evidence type="ECO:0000256" key="2">
    <source>
        <dbReference type="ARBA" id="ARBA00004569"/>
    </source>
</evidence>
<gene>
    <name evidence="10" type="ORF">POM88_036285</name>
</gene>
<dbReference type="InterPro" id="IPR039800">
    <property type="entry name" value="MICU1/2/3"/>
</dbReference>
<dbReference type="GO" id="GO:0036444">
    <property type="term" value="P:calcium import into the mitochondrion"/>
    <property type="evidence" value="ECO:0007669"/>
    <property type="project" value="TreeGrafter"/>
</dbReference>
<dbReference type="AlphaFoldDB" id="A0AAD8HNX7"/>
<evidence type="ECO:0000256" key="4">
    <source>
        <dbReference type="ARBA" id="ARBA00022792"/>
    </source>
</evidence>
<dbReference type="Proteomes" id="UP001237642">
    <property type="component" value="Unassembled WGS sequence"/>
</dbReference>
<dbReference type="PROSITE" id="PS00018">
    <property type="entry name" value="EF_HAND_1"/>
    <property type="match status" value="2"/>
</dbReference>
<evidence type="ECO:0000256" key="5">
    <source>
        <dbReference type="ARBA" id="ARBA00022837"/>
    </source>
</evidence>
<feature type="domain" description="EF-hand" evidence="9">
    <location>
        <begin position="199"/>
        <end position="234"/>
    </location>
</feature>
<reference evidence="10" key="2">
    <citation type="submission" date="2023-05" db="EMBL/GenBank/DDBJ databases">
        <authorList>
            <person name="Schelkunov M.I."/>
        </authorList>
    </citation>
    <scope>NUCLEOTIDE SEQUENCE</scope>
    <source>
        <strain evidence="10">Hsosn_3</strain>
        <tissue evidence="10">Leaf</tissue>
    </source>
</reference>
<evidence type="ECO:0000313" key="11">
    <source>
        <dbReference type="Proteomes" id="UP001237642"/>
    </source>
</evidence>
<keyword evidence="11" id="KW-1185">Reference proteome</keyword>
<keyword evidence="6" id="KW-0809">Transit peptide</keyword>
<dbReference type="CDD" id="cd00051">
    <property type="entry name" value="EFh"/>
    <property type="match status" value="1"/>
</dbReference>
<keyword evidence="3" id="KW-0677">Repeat</keyword>
<reference evidence="10" key="1">
    <citation type="submission" date="2023-02" db="EMBL/GenBank/DDBJ databases">
        <title>Genome of toxic invasive species Heracleum sosnowskyi carries increased number of genes despite the absence of recent whole-genome duplications.</title>
        <authorList>
            <person name="Schelkunov M."/>
            <person name="Shtratnikova V."/>
            <person name="Makarenko M."/>
            <person name="Klepikova A."/>
            <person name="Omelchenko D."/>
            <person name="Novikova G."/>
            <person name="Obukhova E."/>
            <person name="Bogdanov V."/>
            <person name="Penin A."/>
            <person name="Logacheva M."/>
        </authorList>
    </citation>
    <scope>NUCLEOTIDE SEQUENCE</scope>
    <source>
        <strain evidence="10">Hsosn_3</strain>
        <tissue evidence="10">Leaf</tissue>
    </source>
</reference>
<dbReference type="PANTHER" id="PTHR12294">
    <property type="entry name" value="EF HAND DOMAIN FAMILY A1,A2-RELATED"/>
    <property type="match status" value="1"/>
</dbReference>
<evidence type="ECO:0000256" key="1">
    <source>
        <dbReference type="ARBA" id="ARBA00004273"/>
    </source>
</evidence>
<dbReference type="InterPro" id="IPR002048">
    <property type="entry name" value="EF_hand_dom"/>
</dbReference>
<evidence type="ECO:0000313" key="10">
    <source>
        <dbReference type="EMBL" id="KAK1370193.1"/>
    </source>
</evidence>
<keyword evidence="5" id="KW-0106">Calcium</keyword>
<dbReference type="InterPro" id="IPR011992">
    <property type="entry name" value="EF-hand-dom_pair"/>
</dbReference>
<accession>A0AAD8HNX7</accession>
<dbReference type="GO" id="GO:1990246">
    <property type="term" value="C:uniplex complex"/>
    <property type="evidence" value="ECO:0007669"/>
    <property type="project" value="TreeGrafter"/>
</dbReference>